<protein>
    <submittedName>
        <fullName evidence="2">Uncharacterized protein</fullName>
    </submittedName>
</protein>
<dbReference type="EMBL" id="JASSZA010000009">
    <property type="protein sequence ID" value="KAK2102671.1"/>
    <property type="molecule type" value="Genomic_DNA"/>
</dbReference>
<feature type="compositionally biased region" description="Polar residues" evidence="1">
    <location>
        <begin position="1"/>
        <end position="11"/>
    </location>
</feature>
<name>A0ABQ9UZZ3_SAGOE</name>
<sequence>MAPSANCTPGASRQLPGEQKEPGAALDFSRQKSCPQLCAEAMARGSSSQPLGTGVLPRAFTGFCCCERRSVSREAAERSGPAPHWQPSSAFPVLEKRPPGPAIV</sequence>
<feature type="region of interest" description="Disordered" evidence="1">
    <location>
        <begin position="75"/>
        <end position="104"/>
    </location>
</feature>
<proteinExistence type="predicted"/>
<organism evidence="2 3">
    <name type="scientific">Saguinus oedipus</name>
    <name type="common">Cotton-top tamarin</name>
    <name type="synonym">Oedipomidas oedipus</name>
    <dbReference type="NCBI Taxonomy" id="9490"/>
    <lineage>
        <taxon>Eukaryota</taxon>
        <taxon>Metazoa</taxon>
        <taxon>Chordata</taxon>
        <taxon>Craniata</taxon>
        <taxon>Vertebrata</taxon>
        <taxon>Euteleostomi</taxon>
        <taxon>Mammalia</taxon>
        <taxon>Eutheria</taxon>
        <taxon>Euarchontoglires</taxon>
        <taxon>Primates</taxon>
        <taxon>Haplorrhini</taxon>
        <taxon>Platyrrhini</taxon>
        <taxon>Cebidae</taxon>
        <taxon>Callitrichinae</taxon>
        <taxon>Saguinus</taxon>
    </lineage>
</organism>
<dbReference type="Proteomes" id="UP001266305">
    <property type="component" value="Unassembled WGS sequence"/>
</dbReference>
<evidence type="ECO:0000313" key="3">
    <source>
        <dbReference type="Proteomes" id="UP001266305"/>
    </source>
</evidence>
<reference evidence="2 3" key="1">
    <citation type="submission" date="2023-05" db="EMBL/GenBank/DDBJ databases">
        <title>B98-5 Cell Line De Novo Hybrid Assembly: An Optical Mapping Approach.</title>
        <authorList>
            <person name="Kananen K."/>
            <person name="Auerbach J.A."/>
            <person name="Kautto E."/>
            <person name="Blachly J.S."/>
        </authorList>
    </citation>
    <scope>NUCLEOTIDE SEQUENCE [LARGE SCALE GENOMIC DNA]</scope>
    <source>
        <strain evidence="2">B95-8</strain>
        <tissue evidence="2">Cell line</tissue>
    </source>
</reference>
<comment type="caution">
    <text evidence="2">The sequence shown here is derived from an EMBL/GenBank/DDBJ whole genome shotgun (WGS) entry which is preliminary data.</text>
</comment>
<gene>
    <name evidence="2" type="ORF">P7K49_020338</name>
</gene>
<evidence type="ECO:0000313" key="2">
    <source>
        <dbReference type="EMBL" id="KAK2102671.1"/>
    </source>
</evidence>
<keyword evidence="3" id="KW-1185">Reference proteome</keyword>
<feature type="region of interest" description="Disordered" evidence="1">
    <location>
        <begin position="1"/>
        <end position="26"/>
    </location>
</feature>
<accession>A0ABQ9UZZ3</accession>
<evidence type="ECO:0000256" key="1">
    <source>
        <dbReference type="SAM" id="MobiDB-lite"/>
    </source>
</evidence>